<evidence type="ECO:0000256" key="1">
    <source>
        <dbReference type="ARBA" id="ARBA00004141"/>
    </source>
</evidence>
<feature type="transmembrane region" description="Helical" evidence="12">
    <location>
        <begin position="202"/>
        <end position="221"/>
    </location>
</feature>
<feature type="binding site" evidence="14">
    <location>
        <position position="269"/>
    </location>
    <ligand>
        <name>Mg(2+)</name>
        <dbReference type="ChEBI" id="CHEBI:18420"/>
    </ligand>
</feature>
<evidence type="ECO:0000256" key="7">
    <source>
        <dbReference type="ARBA" id="ARBA00022984"/>
    </source>
</evidence>
<dbReference type="NCBIfam" id="TIGR00445">
    <property type="entry name" value="mraY"/>
    <property type="match status" value="1"/>
</dbReference>
<evidence type="ECO:0000256" key="9">
    <source>
        <dbReference type="ARBA" id="ARBA00023136"/>
    </source>
</evidence>
<feature type="transmembrane region" description="Helical" evidence="12">
    <location>
        <begin position="241"/>
        <end position="258"/>
    </location>
</feature>
<comment type="pathway">
    <text evidence="12">Cell wall biogenesis; peptidoglycan biosynthesis.</text>
</comment>
<keyword evidence="6 12" id="KW-0133">Cell shape</keyword>
<dbReference type="GO" id="GO:0009252">
    <property type="term" value="P:peptidoglycan biosynthetic process"/>
    <property type="evidence" value="ECO:0007669"/>
    <property type="project" value="UniProtKB-UniRule"/>
</dbReference>
<evidence type="ECO:0000256" key="10">
    <source>
        <dbReference type="ARBA" id="ARBA00023306"/>
    </source>
</evidence>
<keyword evidence="5 12" id="KW-0812">Transmembrane</keyword>
<evidence type="ECO:0000256" key="6">
    <source>
        <dbReference type="ARBA" id="ARBA00022960"/>
    </source>
</evidence>
<dbReference type="PROSITE" id="PS01348">
    <property type="entry name" value="MRAY_2"/>
    <property type="match status" value="1"/>
</dbReference>
<dbReference type="GO" id="GO:0005886">
    <property type="term" value="C:plasma membrane"/>
    <property type="evidence" value="ECO:0007669"/>
    <property type="project" value="UniProtKB-SubCell"/>
</dbReference>
<feature type="transmembrane region" description="Helical" evidence="12">
    <location>
        <begin position="291"/>
        <end position="313"/>
    </location>
</feature>
<reference evidence="15" key="1">
    <citation type="submission" date="2021-02" db="EMBL/GenBank/DDBJ databases">
        <title>Thiocyanate and organic carbon inputs drive convergent selection for specific autotrophic Afipia and Thiobacillus strains within complex microbiomes.</title>
        <authorList>
            <person name="Huddy R.J."/>
            <person name="Sachdeva R."/>
            <person name="Kadzinga F."/>
            <person name="Kantor R.S."/>
            <person name="Harrison S.T.L."/>
            <person name="Banfield J.F."/>
        </authorList>
    </citation>
    <scope>NUCLEOTIDE SEQUENCE</scope>
    <source>
        <strain evidence="15">SCN18_10_11_15_R4_P_38_20</strain>
    </source>
</reference>
<comment type="subcellular location">
    <subcellularLocation>
        <location evidence="12">Cell membrane</location>
        <topology evidence="12">Multi-pass membrane protein</topology>
    </subcellularLocation>
    <subcellularLocation>
        <location evidence="1">Membrane</location>
        <topology evidence="1">Multi-pass membrane protein</topology>
    </subcellularLocation>
</comment>
<feature type="transmembrane region" description="Helical" evidence="12">
    <location>
        <begin position="340"/>
        <end position="359"/>
    </location>
</feature>
<keyword evidence="8 12" id="KW-1133">Transmembrane helix</keyword>
<protein>
    <recommendedName>
        <fullName evidence="12 13">Phospho-N-acetylmuramoyl-pentapeptide-transferase</fullName>
        <ecNumber evidence="12 13">2.7.8.13</ecNumber>
    </recommendedName>
    <alternativeName>
        <fullName evidence="12">UDP-MurNAc-pentapeptide phosphotransferase</fullName>
    </alternativeName>
</protein>
<dbReference type="Proteomes" id="UP000664414">
    <property type="component" value="Unassembled WGS sequence"/>
</dbReference>
<comment type="caution">
    <text evidence="15">The sequence shown here is derived from an EMBL/GenBank/DDBJ whole genome shotgun (WGS) entry which is preliminary data.</text>
</comment>
<feature type="binding site" evidence="14">
    <location>
        <position position="194"/>
    </location>
    <ligand>
        <name>Mg(2+)</name>
        <dbReference type="ChEBI" id="CHEBI:18420"/>
    </ligand>
</feature>
<keyword evidence="10 12" id="KW-0131">Cell cycle</keyword>
<evidence type="ECO:0000313" key="15">
    <source>
        <dbReference type="EMBL" id="MBN9413356.1"/>
    </source>
</evidence>
<keyword evidence="3 12" id="KW-0132">Cell division</keyword>
<comment type="similarity">
    <text evidence="2 12">Belongs to the glycosyltransferase 4 family. MraY subfamily.</text>
</comment>
<keyword evidence="12 14" id="KW-0479">Metal-binding</keyword>
<evidence type="ECO:0000256" key="14">
    <source>
        <dbReference type="PIRSR" id="PIRSR600715-1"/>
    </source>
</evidence>
<dbReference type="InterPro" id="IPR003524">
    <property type="entry name" value="PNAcMuramoyl-5peptid_Trfase"/>
</dbReference>
<evidence type="ECO:0000256" key="3">
    <source>
        <dbReference type="ARBA" id="ARBA00022618"/>
    </source>
</evidence>
<dbReference type="GO" id="GO:0008360">
    <property type="term" value="P:regulation of cell shape"/>
    <property type="evidence" value="ECO:0007669"/>
    <property type="project" value="UniProtKB-KW"/>
</dbReference>
<organism evidence="15 16">
    <name type="scientific">Candidatus Paracaedimonas acanthamoebae</name>
    <dbReference type="NCBI Taxonomy" id="244581"/>
    <lineage>
        <taxon>Bacteria</taxon>
        <taxon>Pseudomonadati</taxon>
        <taxon>Pseudomonadota</taxon>
        <taxon>Alphaproteobacteria</taxon>
        <taxon>Holosporales</taxon>
        <taxon>Caedimonadaceae</taxon>
        <taxon>Candidatus Paracaedimonas</taxon>
    </lineage>
</organism>
<evidence type="ECO:0000256" key="12">
    <source>
        <dbReference type="HAMAP-Rule" id="MF_00038"/>
    </source>
</evidence>
<keyword evidence="12" id="KW-1003">Cell membrane</keyword>
<dbReference type="EMBL" id="JAFKGL010000021">
    <property type="protein sequence ID" value="MBN9413356.1"/>
    <property type="molecule type" value="Genomic_DNA"/>
</dbReference>
<dbReference type="PANTHER" id="PTHR22926:SF5">
    <property type="entry name" value="PHOSPHO-N-ACETYLMURAMOYL-PENTAPEPTIDE-TRANSFERASE HOMOLOG"/>
    <property type="match status" value="1"/>
</dbReference>
<comment type="cofactor">
    <cofactor evidence="12 14">
        <name>Mg(2+)</name>
        <dbReference type="ChEBI" id="CHEBI:18420"/>
    </cofactor>
</comment>
<dbReference type="GO" id="GO:0046872">
    <property type="term" value="F:metal ion binding"/>
    <property type="evidence" value="ECO:0007669"/>
    <property type="project" value="UniProtKB-KW"/>
</dbReference>
<dbReference type="GO" id="GO:0008963">
    <property type="term" value="F:phospho-N-acetylmuramoyl-pentapeptide-transferase activity"/>
    <property type="evidence" value="ECO:0007669"/>
    <property type="project" value="UniProtKB-UniRule"/>
</dbReference>
<keyword evidence="9 12" id="KW-0472">Membrane</keyword>
<dbReference type="CDD" id="cd06852">
    <property type="entry name" value="GT_MraY"/>
    <property type="match status" value="1"/>
</dbReference>
<sequence length="362" mass="39421">MFYHLLYPYASTFQPFNIFRYITFRTGGAILTALLISFILGPRFIRWLKSKQGEGQPIREDGPASHLMTKKGTPTMGGGLILFAIGLSVLLWANLTDVYIWAVLFVTLGFGFLGSIDDYLKLTKRNSKGLSGKKKLVWQGLISSVALIFILQGSPNGLTTIVSIPFLKNVGLDLGWFFIPFALCVMIGSSNAVNLTDGLDGLAIGSVMIAALCFTLIAYLVGNHVFANYLQISYVSGAGELAVICGAIVGASLGFLWFNAPPAQVFMGDTGSLALGGALGTISIITKHELVLFIIGGLFVLEAVSVILQVGYYKMTKKRIFLMAPIHHHFEKKGWTEQTIVIRFWIIATILALIGLSTLKLR</sequence>
<dbReference type="PANTHER" id="PTHR22926">
    <property type="entry name" value="PHOSPHO-N-ACETYLMURAMOYL-PENTAPEPTIDE-TRANSFERASE"/>
    <property type="match status" value="1"/>
</dbReference>
<name>A0A8J7Q104_9PROT</name>
<accession>A0A8J7Q104</accession>
<dbReference type="GO" id="GO:0071555">
    <property type="term" value="P:cell wall organization"/>
    <property type="evidence" value="ECO:0007669"/>
    <property type="project" value="UniProtKB-KW"/>
</dbReference>
<feature type="transmembrane region" description="Helical" evidence="12">
    <location>
        <begin position="75"/>
        <end position="93"/>
    </location>
</feature>
<dbReference type="InterPro" id="IPR000715">
    <property type="entry name" value="Glycosyl_transferase_4"/>
</dbReference>
<evidence type="ECO:0000256" key="13">
    <source>
        <dbReference type="NCBIfam" id="TIGR00445"/>
    </source>
</evidence>
<gene>
    <name evidence="12" type="primary">mraY</name>
    <name evidence="15" type="ORF">J0H12_05490</name>
</gene>
<proteinExistence type="inferred from homology"/>
<keyword evidence="11 12" id="KW-0961">Cell wall biogenesis/degradation</keyword>
<comment type="catalytic activity">
    <reaction evidence="12">
        <text>UDP-N-acetyl-alpha-D-muramoyl-L-alanyl-gamma-D-glutamyl-meso-2,6-diaminopimeloyl-D-alanyl-D-alanine + di-trans,octa-cis-undecaprenyl phosphate = di-trans,octa-cis-undecaprenyl diphospho-N-acetyl-alpha-D-muramoyl-L-alanyl-D-glutamyl-meso-2,6-diaminopimeloyl-D-alanyl-D-alanine + UMP</text>
        <dbReference type="Rhea" id="RHEA:28386"/>
        <dbReference type="ChEBI" id="CHEBI:57865"/>
        <dbReference type="ChEBI" id="CHEBI:60392"/>
        <dbReference type="ChEBI" id="CHEBI:61386"/>
        <dbReference type="ChEBI" id="CHEBI:61387"/>
        <dbReference type="EC" id="2.7.8.13"/>
    </reaction>
</comment>
<evidence type="ECO:0000256" key="8">
    <source>
        <dbReference type="ARBA" id="ARBA00022989"/>
    </source>
</evidence>
<feature type="transmembrane region" description="Helical" evidence="12">
    <location>
        <begin position="174"/>
        <end position="195"/>
    </location>
</feature>
<feature type="transmembrane region" description="Helical" evidence="12">
    <location>
        <begin position="265"/>
        <end position="285"/>
    </location>
</feature>
<keyword evidence="7 12" id="KW-0573">Peptidoglycan synthesis</keyword>
<feature type="transmembrane region" description="Helical" evidence="12">
    <location>
        <begin position="99"/>
        <end position="116"/>
    </location>
</feature>
<evidence type="ECO:0000256" key="5">
    <source>
        <dbReference type="ARBA" id="ARBA00022692"/>
    </source>
</evidence>
<keyword evidence="4 12" id="KW-0808">Transferase</keyword>
<dbReference type="Pfam" id="PF00953">
    <property type="entry name" value="Glycos_transf_4"/>
    <property type="match status" value="1"/>
</dbReference>
<comment type="function">
    <text evidence="12">Catalyzes the initial step of the lipid cycle reactions in the biosynthesis of the cell wall peptidoglycan: transfers peptidoglycan precursor phospho-MurNAc-pentapeptide from UDP-MurNAc-pentapeptide onto the lipid carrier undecaprenyl phosphate, yielding undecaprenyl-pyrophosphoryl-MurNAc-pentapeptide, known as lipid I.</text>
</comment>
<evidence type="ECO:0000256" key="2">
    <source>
        <dbReference type="ARBA" id="ARBA00005583"/>
    </source>
</evidence>
<dbReference type="HAMAP" id="MF_00038">
    <property type="entry name" value="MraY"/>
    <property type="match status" value="1"/>
</dbReference>
<dbReference type="GO" id="GO:0051301">
    <property type="term" value="P:cell division"/>
    <property type="evidence" value="ECO:0007669"/>
    <property type="project" value="UniProtKB-KW"/>
</dbReference>
<keyword evidence="12 14" id="KW-0460">Magnesium</keyword>
<evidence type="ECO:0000256" key="4">
    <source>
        <dbReference type="ARBA" id="ARBA00022679"/>
    </source>
</evidence>
<dbReference type="AlphaFoldDB" id="A0A8J7Q104"/>
<dbReference type="EC" id="2.7.8.13" evidence="12 13"/>
<dbReference type="InterPro" id="IPR018480">
    <property type="entry name" value="PNAcMuramoyl-5peptid_Trfase_CS"/>
</dbReference>
<evidence type="ECO:0000313" key="16">
    <source>
        <dbReference type="Proteomes" id="UP000664414"/>
    </source>
</evidence>
<dbReference type="UniPathway" id="UPA00219"/>
<evidence type="ECO:0000256" key="11">
    <source>
        <dbReference type="ARBA" id="ARBA00023316"/>
    </source>
</evidence>
<feature type="transmembrane region" description="Helical" evidence="12">
    <location>
        <begin position="136"/>
        <end position="154"/>
    </location>
</feature>
<feature type="transmembrane region" description="Helical" evidence="12">
    <location>
        <begin position="20"/>
        <end position="41"/>
    </location>
</feature>